<evidence type="ECO:0000256" key="1">
    <source>
        <dbReference type="SAM" id="SignalP"/>
    </source>
</evidence>
<reference evidence="2 3" key="1">
    <citation type="submission" date="2016-10" db="EMBL/GenBank/DDBJ databases">
        <authorList>
            <person name="de Groot N.N."/>
        </authorList>
    </citation>
    <scope>NUCLEOTIDE SEQUENCE [LARGE SCALE GENOMIC DNA]</scope>
    <source>
        <strain evidence="2 3">DSM 19938</strain>
    </source>
</reference>
<sequence>MKTLIFSILLFTTLPSFSQIVVSGVDINSIDSIKVCTVKIENIDQIFGDKDISVDYGQVERKATKRFTEKLTGKRLNFNSVTHVINYMENNGWLHYNSQILATKTETIHYFHFRKK</sequence>
<feature type="signal peptide" evidence="1">
    <location>
        <begin position="1"/>
        <end position="18"/>
    </location>
</feature>
<organism evidence="2 3">
    <name type="scientific">Dyadobacter koreensis</name>
    <dbReference type="NCBI Taxonomy" id="408657"/>
    <lineage>
        <taxon>Bacteria</taxon>
        <taxon>Pseudomonadati</taxon>
        <taxon>Bacteroidota</taxon>
        <taxon>Cytophagia</taxon>
        <taxon>Cytophagales</taxon>
        <taxon>Spirosomataceae</taxon>
        <taxon>Dyadobacter</taxon>
    </lineage>
</organism>
<keyword evidence="3" id="KW-1185">Reference proteome</keyword>
<protein>
    <submittedName>
        <fullName evidence="2">Uncharacterized protein</fullName>
    </submittedName>
</protein>
<name>A0A1H6V5S7_9BACT</name>
<dbReference type="STRING" id="408657.SAMN04487995_2750"/>
<dbReference type="OrthoDB" id="962055at2"/>
<feature type="chain" id="PRO_5011485537" evidence="1">
    <location>
        <begin position="19"/>
        <end position="116"/>
    </location>
</feature>
<keyword evidence="1" id="KW-0732">Signal</keyword>
<dbReference type="RefSeq" id="WP_090335730.1">
    <property type="nucleotide sequence ID" value="NZ_FNXY01000004.1"/>
</dbReference>
<dbReference type="Proteomes" id="UP000199532">
    <property type="component" value="Unassembled WGS sequence"/>
</dbReference>
<gene>
    <name evidence="2" type="ORF">SAMN04487995_2750</name>
</gene>
<dbReference type="EMBL" id="FNXY01000004">
    <property type="protein sequence ID" value="SEI96000.1"/>
    <property type="molecule type" value="Genomic_DNA"/>
</dbReference>
<evidence type="ECO:0000313" key="2">
    <source>
        <dbReference type="EMBL" id="SEI96000.1"/>
    </source>
</evidence>
<proteinExistence type="predicted"/>
<evidence type="ECO:0000313" key="3">
    <source>
        <dbReference type="Proteomes" id="UP000199532"/>
    </source>
</evidence>
<accession>A0A1H6V5S7</accession>
<dbReference type="AlphaFoldDB" id="A0A1H6V5S7"/>